<comment type="similarity">
    <text evidence="1 4">Belongs to the class-II pyridine nucleotide-disulfide oxidoreductase family.</text>
</comment>
<organism evidence="7 8">
    <name type="scientific">Selenihalanaerobacter shriftii</name>
    <dbReference type="NCBI Taxonomy" id="142842"/>
    <lineage>
        <taxon>Bacteria</taxon>
        <taxon>Bacillati</taxon>
        <taxon>Bacillota</taxon>
        <taxon>Clostridia</taxon>
        <taxon>Halanaerobiales</taxon>
        <taxon>Halobacteroidaceae</taxon>
        <taxon>Selenihalanaerobacter</taxon>
    </lineage>
</organism>
<dbReference type="EC" id="1.8.1.9" evidence="4"/>
<dbReference type="Gene3D" id="3.50.50.60">
    <property type="entry name" value="FAD/NAD(P)-binding domain"/>
    <property type="match status" value="2"/>
</dbReference>
<keyword evidence="2 4" id="KW-0285">Flavoprotein</keyword>
<evidence type="ECO:0000256" key="2">
    <source>
        <dbReference type="ARBA" id="ARBA00022630"/>
    </source>
</evidence>
<dbReference type="AlphaFoldDB" id="A0A1T4R0F1"/>
<dbReference type="EMBL" id="FUWM01000037">
    <property type="protein sequence ID" value="SKA09181.1"/>
    <property type="molecule type" value="Genomic_DNA"/>
</dbReference>
<dbReference type="InterPro" id="IPR050097">
    <property type="entry name" value="Ferredoxin-NADP_redctase_2"/>
</dbReference>
<dbReference type="Pfam" id="PF00085">
    <property type="entry name" value="Thioredoxin"/>
    <property type="match status" value="1"/>
</dbReference>
<evidence type="ECO:0000256" key="4">
    <source>
        <dbReference type="RuleBase" id="RU003880"/>
    </source>
</evidence>
<keyword evidence="8" id="KW-1185">Reference proteome</keyword>
<keyword evidence="4" id="KW-0676">Redox-active center</keyword>
<dbReference type="CDD" id="cd02947">
    <property type="entry name" value="TRX_family"/>
    <property type="match status" value="1"/>
</dbReference>
<dbReference type="PRINTS" id="PR00368">
    <property type="entry name" value="FADPNR"/>
</dbReference>
<dbReference type="InterPro" id="IPR036188">
    <property type="entry name" value="FAD/NAD-bd_sf"/>
</dbReference>
<gene>
    <name evidence="7" type="ORF">SAMN02745118_02771</name>
</gene>
<dbReference type="GO" id="GO:0005737">
    <property type="term" value="C:cytoplasm"/>
    <property type="evidence" value="ECO:0007669"/>
    <property type="project" value="InterPro"/>
</dbReference>
<dbReference type="InterPro" id="IPR005982">
    <property type="entry name" value="Thioredox_Rdtase"/>
</dbReference>
<protein>
    <recommendedName>
        <fullName evidence="4">Thioredoxin reductase</fullName>
        <ecNumber evidence="4">1.8.1.9</ecNumber>
    </recommendedName>
</protein>
<comment type="subunit">
    <text evidence="4">Homodimer.</text>
</comment>
<evidence type="ECO:0000313" key="7">
    <source>
        <dbReference type="EMBL" id="SKA09181.1"/>
    </source>
</evidence>
<dbReference type="PANTHER" id="PTHR48105">
    <property type="entry name" value="THIOREDOXIN REDUCTASE 1-RELATED-RELATED"/>
    <property type="match status" value="1"/>
</dbReference>
<proteinExistence type="inferred from homology"/>
<evidence type="ECO:0000313" key="8">
    <source>
        <dbReference type="Proteomes" id="UP000190625"/>
    </source>
</evidence>
<comment type="catalytic activity">
    <reaction evidence="4">
        <text>[thioredoxin]-dithiol + NADP(+) = [thioredoxin]-disulfide + NADPH + H(+)</text>
        <dbReference type="Rhea" id="RHEA:20345"/>
        <dbReference type="Rhea" id="RHEA-COMP:10698"/>
        <dbReference type="Rhea" id="RHEA-COMP:10700"/>
        <dbReference type="ChEBI" id="CHEBI:15378"/>
        <dbReference type="ChEBI" id="CHEBI:29950"/>
        <dbReference type="ChEBI" id="CHEBI:50058"/>
        <dbReference type="ChEBI" id="CHEBI:57783"/>
        <dbReference type="ChEBI" id="CHEBI:58349"/>
        <dbReference type="EC" id="1.8.1.9"/>
    </reaction>
</comment>
<dbReference type="SUPFAM" id="SSF52833">
    <property type="entry name" value="Thioredoxin-like"/>
    <property type="match status" value="1"/>
</dbReference>
<evidence type="ECO:0000256" key="3">
    <source>
        <dbReference type="ARBA" id="ARBA00023002"/>
    </source>
</evidence>
<name>A0A1T4R0F1_9FIRM</name>
<dbReference type="OrthoDB" id="9806179at2"/>
<dbReference type="GO" id="GO:0019430">
    <property type="term" value="P:removal of superoxide radicals"/>
    <property type="evidence" value="ECO:0007669"/>
    <property type="project" value="UniProtKB-UniRule"/>
</dbReference>
<reference evidence="8" key="1">
    <citation type="submission" date="2017-02" db="EMBL/GenBank/DDBJ databases">
        <authorList>
            <person name="Varghese N."/>
            <person name="Submissions S."/>
        </authorList>
    </citation>
    <scope>NUCLEOTIDE SEQUENCE [LARGE SCALE GENOMIC DNA]</scope>
    <source>
        <strain evidence="8">ATCC BAA-73</strain>
    </source>
</reference>
<dbReference type="Gene3D" id="3.40.30.10">
    <property type="entry name" value="Glutaredoxin"/>
    <property type="match status" value="1"/>
</dbReference>
<dbReference type="InterPro" id="IPR013766">
    <property type="entry name" value="Thioredoxin_domain"/>
</dbReference>
<dbReference type="InterPro" id="IPR023753">
    <property type="entry name" value="FAD/NAD-binding_dom"/>
</dbReference>
<dbReference type="InterPro" id="IPR036249">
    <property type="entry name" value="Thioredoxin-like_sf"/>
</dbReference>
<accession>A0A1T4R0F1</accession>
<dbReference type="SUPFAM" id="SSF51905">
    <property type="entry name" value="FAD/NAD(P)-binding domain"/>
    <property type="match status" value="1"/>
</dbReference>
<dbReference type="PRINTS" id="PR00469">
    <property type="entry name" value="PNDRDTASEII"/>
</dbReference>
<feature type="domain" description="FAD/NAD(P)-binding" evidence="6">
    <location>
        <begin position="5"/>
        <end position="296"/>
    </location>
</feature>
<dbReference type="Pfam" id="PF07992">
    <property type="entry name" value="Pyr_redox_2"/>
    <property type="match status" value="1"/>
</dbReference>
<keyword evidence="3 4" id="KW-0560">Oxidoreductase</keyword>
<dbReference type="Proteomes" id="UP000190625">
    <property type="component" value="Unassembled WGS sequence"/>
</dbReference>
<evidence type="ECO:0000259" key="6">
    <source>
        <dbReference type="Pfam" id="PF07992"/>
    </source>
</evidence>
<dbReference type="STRING" id="142842.SAMN02745118_02771"/>
<dbReference type="RefSeq" id="WP_078811148.1">
    <property type="nucleotide sequence ID" value="NZ_FUWM01000037.1"/>
</dbReference>
<sequence length="399" mass="44184">MSKKYDVIIVGGGPAGLSAAVYASRSKLKTLLLEQNRKVGGQPTTYEEMENYPGVLDTTAPELVKNFREHAEKFGTEIERGEVKDVSLDGRIKSVITKDGEEYRAKSVMIATGAEPRKLGVKGEAEFKGKGVSYCATCDADFFVDLEVVVVGNGNSAIEEAIYLTKFASKVTVIVIHEEGVMDAEKILQERAYSNDKIEFVWDSTLEEVKGEGLVDTAVLKNIKTGETTDLSCDGIFIFIGRVPRTDFVEEELELNENGYIEVNSERLDTNIPGIYAAGDVRDKYLRQVITAASDGAAAAMAAVGYIEEEDYWQENVLEAEETVLVAFWSPTNEESLEVINRLEKIDLGAKLVKIDTYKNTLVSERYDVNEIPTVLKIEDGEVVDRTVNPKLEEINEFI</sequence>
<comment type="cofactor">
    <cofactor evidence="4">
        <name>FAD</name>
        <dbReference type="ChEBI" id="CHEBI:57692"/>
    </cofactor>
</comment>
<dbReference type="NCBIfam" id="TIGR01292">
    <property type="entry name" value="TRX_reduct"/>
    <property type="match status" value="1"/>
</dbReference>
<keyword evidence="4" id="KW-0274">FAD</keyword>
<evidence type="ECO:0000259" key="5">
    <source>
        <dbReference type="Pfam" id="PF00085"/>
    </source>
</evidence>
<evidence type="ECO:0000256" key="1">
    <source>
        <dbReference type="ARBA" id="ARBA00009333"/>
    </source>
</evidence>
<dbReference type="GO" id="GO:0004791">
    <property type="term" value="F:thioredoxin-disulfide reductase (NADPH) activity"/>
    <property type="evidence" value="ECO:0007669"/>
    <property type="project" value="UniProtKB-UniRule"/>
</dbReference>
<feature type="domain" description="Thioredoxin" evidence="5">
    <location>
        <begin position="309"/>
        <end position="398"/>
    </location>
</feature>